<organism evidence="1 2">
    <name type="scientific">Sorghum bicolor</name>
    <name type="common">Sorghum</name>
    <name type="synonym">Sorghum vulgare</name>
    <dbReference type="NCBI Taxonomy" id="4558"/>
    <lineage>
        <taxon>Eukaryota</taxon>
        <taxon>Viridiplantae</taxon>
        <taxon>Streptophyta</taxon>
        <taxon>Embryophyta</taxon>
        <taxon>Tracheophyta</taxon>
        <taxon>Spermatophyta</taxon>
        <taxon>Magnoliopsida</taxon>
        <taxon>Liliopsida</taxon>
        <taxon>Poales</taxon>
        <taxon>Poaceae</taxon>
        <taxon>PACMAD clade</taxon>
        <taxon>Panicoideae</taxon>
        <taxon>Andropogonodae</taxon>
        <taxon>Andropogoneae</taxon>
        <taxon>Sorghinae</taxon>
        <taxon>Sorghum</taxon>
    </lineage>
</organism>
<dbReference type="Gramene" id="OQU83841">
    <property type="protein sequence ID" value="OQU83841"/>
    <property type="gene ID" value="SORBI_3005G187250"/>
</dbReference>
<proteinExistence type="predicted"/>
<gene>
    <name evidence="1" type="ORF">SORBI_3005G187250</name>
</gene>
<dbReference type="InParanoid" id="A0A1Z5RJW1"/>
<dbReference type="EMBL" id="CM000764">
    <property type="protein sequence ID" value="OQU83841.1"/>
    <property type="molecule type" value="Genomic_DNA"/>
</dbReference>
<accession>A0A1Z5RJW1</accession>
<protein>
    <submittedName>
        <fullName evidence="1">Uncharacterized protein</fullName>
    </submittedName>
</protein>
<keyword evidence="2" id="KW-1185">Reference proteome</keyword>
<name>A0A1Z5RJW1_SORBI</name>
<evidence type="ECO:0000313" key="1">
    <source>
        <dbReference type="EMBL" id="OQU83841.1"/>
    </source>
</evidence>
<reference evidence="2" key="2">
    <citation type="journal article" date="2018" name="Plant J.">
        <title>The Sorghum bicolor reference genome: improved assembly, gene annotations, a transcriptome atlas, and signatures of genome organization.</title>
        <authorList>
            <person name="McCormick R.F."/>
            <person name="Truong S.K."/>
            <person name="Sreedasyam A."/>
            <person name="Jenkins J."/>
            <person name="Shu S."/>
            <person name="Sims D."/>
            <person name="Kennedy M."/>
            <person name="Amirebrahimi M."/>
            <person name="Weers B.D."/>
            <person name="McKinley B."/>
            <person name="Mattison A."/>
            <person name="Morishige D.T."/>
            <person name="Grimwood J."/>
            <person name="Schmutz J."/>
            <person name="Mullet J.E."/>
        </authorList>
    </citation>
    <scope>NUCLEOTIDE SEQUENCE [LARGE SCALE GENOMIC DNA]</scope>
    <source>
        <strain evidence="2">cv. BTx623</strain>
    </source>
</reference>
<evidence type="ECO:0000313" key="2">
    <source>
        <dbReference type="Proteomes" id="UP000000768"/>
    </source>
</evidence>
<dbReference type="Proteomes" id="UP000000768">
    <property type="component" value="Chromosome 5"/>
</dbReference>
<reference evidence="1 2" key="1">
    <citation type="journal article" date="2009" name="Nature">
        <title>The Sorghum bicolor genome and the diversification of grasses.</title>
        <authorList>
            <person name="Paterson A.H."/>
            <person name="Bowers J.E."/>
            <person name="Bruggmann R."/>
            <person name="Dubchak I."/>
            <person name="Grimwood J."/>
            <person name="Gundlach H."/>
            <person name="Haberer G."/>
            <person name="Hellsten U."/>
            <person name="Mitros T."/>
            <person name="Poliakov A."/>
            <person name="Schmutz J."/>
            <person name="Spannagl M."/>
            <person name="Tang H."/>
            <person name="Wang X."/>
            <person name="Wicker T."/>
            <person name="Bharti A.K."/>
            <person name="Chapman J."/>
            <person name="Feltus F.A."/>
            <person name="Gowik U."/>
            <person name="Grigoriev I.V."/>
            <person name="Lyons E."/>
            <person name="Maher C.A."/>
            <person name="Martis M."/>
            <person name="Narechania A."/>
            <person name="Otillar R.P."/>
            <person name="Penning B.W."/>
            <person name="Salamov A.A."/>
            <person name="Wang Y."/>
            <person name="Zhang L."/>
            <person name="Carpita N.C."/>
            <person name="Freeling M."/>
            <person name="Gingle A.R."/>
            <person name="Hash C.T."/>
            <person name="Keller B."/>
            <person name="Klein P."/>
            <person name="Kresovich S."/>
            <person name="McCann M.C."/>
            <person name="Ming R."/>
            <person name="Peterson D.G."/>
            <person name="Mehboob-ur-Rahman"/>
            <person name="Ware D."/>
            <person name="Westhoff P."/>
            <person name="Mayer K.F."/>
            <person name="Messing J."/>
            <person name="Rokhsar D.S."/>
        </authorList>
    </citation>
    <scope>NUCLEOTIDE SEQUENCE [LARGE SCALE GENOMIC DNA]</scope>
    <source>
        <strain evidence="2">cv. BTx623</strain>
    </source>
</reference>
<sequence length="113" mass="13025">MTQTLAYKPSYRNHNVSLETFDKIRTIQRRLAWPFPLHICPGNTLFRPSRLLLPRINVQNPLAHSHTTPWPLFLFAYMPSATLFFGQLFTLWSAYIAAPLVVPSLCTSTFLFS</sequence>
<dbReference type="AlphaFoldDB" id="A0A1Z5RJW1"/>